<feature type="region of interest" description="Disordered" evidence="1">
    <location>
        <begin position="80"/>
        <end position="115"/>
    </location>
</feature>
<evidence type="ECO:0000313" key="2">
    <source>
        <dbReference type="EMBL" id="CAB4157590.1"/>
    </source>
</evidence>
<dbReference type="EMBL" id="LR796657">
    <property type="protein sequence ID" value="CAB4157590.1"/>
    <property type="molecule type" value="Genomic_DNA"/>
</dbReference>
<name>A0A6J5NCY1_9CAUD</name>
<accession>A0A6J5NCY1</accession>
<dbReference type="Gene3D" id="1.10.10.10">
    <property type="entry name" value="Winged helix-like DNA-binding domain superfamily/Winged helix DNA-binding domain"/>
    <property type="match status" value="1"/>
</dbReference>
<dbReference type="InterPro" id="IPR036390">
    <property type="entry name" value="WH_DNA-bd_sf"/>
</dbReference>
<organism evidence="2">
    <name type="scientific">uncultured Caudovirales phage</name>
    <dbReference type="NCBI Taxonomy" id="2100421"/>
    <lineage>
        <taxon>Viruses</taxon>
        <taxon>Duplodnaviria</taxon>
        <taxon>Heunggongvirae</taxon>
        <taxon>Uroviricota</taxon>
        <taxon>Caudoviricetes</taxon>
        <taxon>Peduoviridae</taxon>
        <taxon>Maltschvirus</taxon>
        <taxon>Maltschvirus maltsch</taxon>
    </lineage>
</organism>
<gene>
    <name evidence="2" type="ORF">UFOVP681_30</name>
</gene>
<proteinExistence type="predicted"/>
<reference evidence="2" key="1">
    <citation type="submission" date="2020-04" db="EMBL/GenBank/DDBJ databases">
        <authorList>
            <person name="Chiriac C."/>
            <person name="Salcher M."/>
            <person name="Ghai R."/>
            <person name="Kavagutti S V."/>
        </authorList>
    </citation>
    <scope>NUCLEOTIDE SEQUENCE</scope>
</reference>
<sequence>MTPTELRAAILAELAKGPRTSQELRAATGEARQYLANAVKHLMRAEQISRQEISMGRWRYYIGDTAPKWAGYVPDYRKPKPVPKHAVPVRQMEFPTESGRTNRVSIVMPPWERAA</sequence>
<dbReference type="SUPFAM" id="SSF46785">
    <property type="entry name" value="Winged helix' DNA-binding domain"/>
    <property type="match status" value="1"/>
</dbReference>
<dbReference type="InterPro" id="IPR036388">
    <property type="entry name" value="WH-like_DNA-bd_sf"/>
</dbReference>
<evidence type="ECO:0000256" key="1">
    <source>
        <dbReference type="SAM" id="MobiDB-lite"/>
    </source>
</evidence>
<protein>
    <submittedName>
        <fullName evidence="2">Uncharacterized protein</fullName>
    </submittedName>
</protein>